<organism evidence="5 6">
    <name type="scientific">Advenella faeciporci</name>
    <dbReference type="NCBI Taxonomy" id="797535"/>
    <lineage>
        <taxon>Bacteria</taxon>
        <taxon>Pseudomonadati</taxon>
        <taxon>Pseudomonadota</taxon>
        <taxon>Betaproteobacteria</taxon>
        <taxon>Burkholderiales</taxon>
        <taxon>Alcaligenaceae</taxon>
    </lineage>
</organism>
<dbReference type="RefSeq" id="WP_229794008.1">
    <property type="nucleotide sequence ID" value="NZ_BAABFY010000049.1"/>
</dbReference>
<keyword evidence="2" id="KW-0808">Transferase</keyword>
<comment type="caution">
    <text evidence="5">The sequence shown here is derived from an EMBL/GenBank/DDBJ whole genome shotgun (WGS) entry which is preliminary data.</text>
</comment>
<dbReference type="InterPro" id="IPR020598">
    <property type="entry name" value="rRNA_Ade_methylase_Trfase_N"/>
</dbReference>
<keyword evidence="3" id="KW-0949">S-adenosyl-L-methionine</keyword>
<keyword evidence="1 5" id="KW-0489">Methyltransferase</keyword>
<evidence type="ECO:0000259" key="4">
    <source>
        <dbReference type="SMART" id="SM00650"/>
    </source>
</evidence>
<dbReference type="InterPro" id="IPR029063">
    <property type="entry name" value="SAM-dependent_MTases_sf"/>
</dbReference>
<dbReference type="SMART" id="SM00650">
    <property type="entry name" value="rADc"/>
    <property type="match status" value="1"/>
</dbReference>
<evidence type="ECO:0000313" key="5">
    <source>
        <dbReference type="EMBL" id="GGW91733.1"/>
    </source>
</evidence>
<feature type="domain" description="Ribosomal RNA adenine methylase transferase N-terminal" evidence="4">
    <location>
        <begin position="45"/>
        <end position="193"/>
    </location>
</feature>
<dbReference type="Proteomes" id="UP000608345">
    <property type="component" value="Unassembled WGS sequence"/>
</dbReference>
<reference evidence="5" key="2">
    <citation type="submission" date="2020-09" db="EMBL/GenBank/DDBJ databases">
        <authorList>
            <person name="Sun Q."/>
            <person name="Kim S."/>
        </authorList>
    </citation>
    <scope>NUCLEOTIDE SEQUENCE</scope>
    <source>
        <strain evidence="5">KCTC 23732</strain>
    </source>
</reference>
<gene>
    <name evidence="5" type="ORF">GCM10011450_22260</name>
</gene>
<dbReference type="CDD" id="cd02440">
    <property type="entry name" value="AdoMet_MTases"/>
    <property type="match status" value="1"/>
</dbReference>
<evidence type="ECO:0000256" key="3">
    <source>
        <dbReference type="ARBA" id="ARBA00022691"/>
    </source>
</evidence>
<dbReference type="EMBL" id="BMYS01000017">
    <property type="protein sequence ID" value="GGW91733.1"/>
    <property type="molecule type" value="Genomic_DNA"/>
</dbReference>
<dbReference type="Gene3D" id="3.40.50.150">
    <property type="entry name" value="Vaccinia Virus protein VP39"/>
    <property type="match status" value="1"/>
</dbReference>
<evidence type="ECO:0000256" key="2">
    <source>
        <dbReference type="ARBA" id="ARBA00022679"/>
    </source>
</evidence>
<reference evidence="5" key="1">
    <citation type="journal article" date="2014" name="Int. J. Syst. Evol. Microbiol.">
        <title>Complete genome sequence of Corynebacterium casei LMG S-19264T (=DSM 44701T), isolated from a smear-ripened cheese.</title>
        <authorList>
            <consortium name="US DOE Joint Genome Institute (JGI-PGF)"/>
            <person name="Walter F."/>
            <person name="Albersmeier A."/>
            <person name="Kalinowski J."/>
            <person name="Ruckert C."/>
        </authorList>
    </citation>
    <scope>NUCLEOTIDE SEQUENCE</scope>
    <source>
        <strain evidence="5">KCTC 23732</strain>
    </source>
</reference>
<evidence type="ECO:0000256" key="1">
    <source>
        <dbReference type="ARBA" id="ARBA00022603"/>
    </source>
</evidence>
<dbReference type="GO" id="GO:0000179">
    <property type="term" value="F:rRNA (adenine-N6,N6-)-dimethyltransferase activity"/>
    <property type="evidence" value="ECO:0007669"/>
    <property type="project" value="InterPro"/>
</dbReference>
<accession>A0A918JPM0</accession>
<dbReference type="SUPFAM" id="SSF53335">
    <property type="entry name" value="S-adenosyl-L-methionine-dependent methyltransferases"/>
    <property type="match status" value="1"/>
</dbReference>
<keyword evidence="6" id="KW-1185">Reference proteome</keyword>
<sequence>MDGVWWQQAKKISSIVKTAGPFMFLQELINQPKFTGAICPSSKKLARQMARHIPLDNDGIVIELGGGTGVITQAILEHGISPDKLYVIEFSPTFARHLKARFPSITVINGNAAHLDTLIPHNAKINAVVSSLPLISLPPDICQQILRQWHTLLKGQGLAIQFTYNLRSPLWKTHIKASQFHSEIVWGNIPPAKVMTFKF</sequence>
<name>A0A918JPM0_9BURK</name>
<dbReference type="AlphaFoldDB" id="A0A918JPM0"/>
<proteinExistence type="predicted"/>
<dbReference type="InterPro" id="IPR041698">
    <property type="entry name" value="Methyltransf_25"/>
</dbReference>
<evidence type="ECO:0000313" key="6">
    <source>
        <dbReference type="Proteomes" id="UP000608345"/>
    </source>
</evidence>
<dbReference type="Pfam" id="PF13649">
    <property type="entry name" value="Methyltransf_25"/>
    <property type="match status" value="1"/>
</dbReference>
<protein>
    <submittedName>
        <fullName evidence="5">SAM-dependent methyltransferase</fullName>
    </submittedName>
</protein>